<accession>A0A9P7N4C3</accession>
<dbReference type="EMBL" id="SRPW01003089">
    <property type="protein sequence ID" value="KAG5988408.1"/>
    <property type="molecule type" value="Genomic_DNA"/>
</dbReference>
<comment type="caution">
    <text evidence="2">The sequence shown here is derived from an EMBL/GenBank/DDBJ whole genome shotgun (WGS) entry which is preliminary data.</text>
</comment>
<reference evidence="2" key="1">
    <citation type="journal article" date="2020" name="bioRxiv">
        <title>Whole genome comparisons of ergot fungi reveals the divergence and evolution of species within the genus Claviceps are the result of varying mechanisms driving genome evolution and host range expansion.</title>
        <authorList>
            <person name="Wyka S.A."/>
            <person name="Mondo S.J."/>
            <person name="Liu M."/>
            <person name="Dettman J."/>
            <person name="Nalam V."/>
            <person name="Broders K.D."/>
        </authorList>
    </citation>
    <scope>NUCLEOTIDE SEQUENCE</scope>
    <source>
        <strain evidence="2">CCC 602</strain>
    </source>
</reference>
<dbReference type="Proteomes" id="UP000748025">
    <property type="component" value="Unassembled WGS sequence"/>
</dbReference>
<feature type="region of interest" description="Disordered" evidence="1">
    <location>
        <begin position="304"/>
        <end position="323"/>
    </location>
</feature>
<dbReference type="AlphaFoldDB" id="A0A9P7N4C3"/>
<sequence length="498" mass="54311">MPSLASSIRNLLQLSSPLPASITDDLRVGNSLLFQVDDDFRAVSHDLQVWTFYETIDSRFSGSGSGGVAAGLDYPRDVHFTAPLTSTKSAILGMRQERIFPLQSDHANMASFGRHNAHTLGMFLKQLACQIEHAHDNVHERGLSGGGSGGLYKLDLQRKVTVEVHGFFDDLPASQGQQQQEQQEADAEPPSIVRAWSTRLPLQEFLEKGPEVCLRERLNEMEGSPEPAGGFLGRPRRGRGRTGLDVWGDEKSCPGMPPPPPAMVHSPQPMTVKNALGIQDTLSFTGLVSLPAAPVMVRPLDDDASIAPPSRTASPMSTALRGPSPLLQADLEQDMAVDRLSPPLRGRMGRSVSRSFSLGSDTGSRSDHRDVPPLSPQPRRSAFAEGIVSDEEEDLDASPRLPEALVPVPAAKTAKDHRETVIVDGVPLAFAAPDVTSRKFVWVHVPFNNPTWVKILQRGLFHAIRTRLLDDEACARETCAALRIPRQSGVLFLYPAYM</sequence>
<feature type="region of interest" description="Disordered" evidence="1">
    <location>
        <begin position="340"/>
        <end position="380"/>
    </location>
</feature>
<evidence type="ECO:0000313" key="2">
    <source>
        <dbReference type="EMBL" id="KAG5988408.1"/>
    </source>
</evidence>
<evidence type="ECO:0000256" key="1">
    <source>
        <dbReference type="SAM" id="MobiDB-lite"/>
    </source>
</evidence>
<keyword evidence="3" id="KW-1185">Reference proteome</keyword>
<evidence type="ECO:0000313" key="3">
    <source>
        <dbReference type="Proteomes" id="UP000748025"/>
    </source>
</evidence>
<organism evidence="2 3">
    <name type="scientific">Claviceps pusilla</name>
    <dbReference type="NCBI Taxonomy" id="123648"/>
    <lineage>
        <taxon>Eukaryota</taxon>
        <taxon>Fungi</taxon>
        <taxon>Dikarya</taxon>
        <taxon>Ascomycota</taxon>
        <taxon>Pezizomycotina</taxon>
        <taxon>Sordariomycetes</taxon>
        <taxon>Hypocreomycetidae</taxon>
        <taxon>Hypocreales</taxon>
        <taxon>Clavicipitaceae</taxon>
        <taxon>Claviceps</taxon>
    </lineage>
</organism>
<protein>
    <submittedName>
        <fullName evidence="2">Uncharacterized protein</fullName>
    </submittedName>
</protein>
<proteinExistence type="predicted"/>
<dbReference type="OrthoDB" id="361039at2759"/>
<feature type="compositionally biased region" description="Polar residues" evidence="1">
    <location>
        <begin position="352"/>
        <end position="363"/>
    </location>
</feature>
<gene>
    <name evidence="2" type="ORF">E4U43_004758</name>
</gene>
<name>A0A9P7N4C3_9HYPO</name>